<dbReference type="RefSeq" id="WP_074634631.1">
    <property type="nucleotide sequence ID" value="NZ_JBBLYF010000004.1"/>
</dbReference>
<dbReference type="Proteomes" id="UP000183076">
    <property type="component" value="Unassembled WGS sequence"/>
</dbReference>
<sequence>MNALPAGSPIVIYVNGSPYGDTVTVEGSQTSGPSSGSRAGYDAYQVHRDFPARWQAYIVANYRNIGHVTNVFGVSERTARNWWKGQFGANGGHVAVAMREHGQIAFQMLFAEAS</sequence>
<accession>A0A1H2R7Q8</accession>
<dbReference type="STRING" id="60137.SAMN04488041_101401"/>
<proteinExistence type="predicted"/>
<gene>
    <name evidence="1" type="ORF">SAMN04488041_101401</name>
</gene>
<protein>
    <submittedName>
        <fullName evidence="1">Uncharacterized protein</fullName>
    </submittedName>
</protein>
<dbReference type="AlphaFoldDB" id="A0A1H2R7Q8"/>
<evidence type="ECO:0000313" key="1">
    <source>
        <dbReference type="EMBL" id="SDW14884.1"/>
    </source>
</evidence>
<reference evidence="2" key="1">
    <citation type="submission" date="2016-10" db="EMBL/GenBank/DDBJ databases">
        <authorList>
            <person name="Varghese N."/>
            <person name="Submissions S."/>
        </authorList>
    </citation>
    <scope>NUCLEOTIDE SEQUENCE [LARGE SCALE GENOMIC DNA]</scope>
    <source>
        <strain evidence="2">DSM 10014</strain>
    </source>
</reference>
<evidence type="ECO:0000313" key="2">
    <source>
        <dbReference type="Proteomes" id="UP000183076"/>
    </source>
</evidence>
<name>A0A1H2R7Q8_9RHOB</name>
<organism evidence="1 2">
    <name type="scientific">Sulfitobacter pontiacus</name>
    <dbReference type="NCBI Taxonomy" id="60137"/>
    <lineage>
        <taxon>Bacteria</taxon>
        <taxon>Pseudomonadati</taxon>
        <taxon>Pseudomonadota</taxon>
        <taxon>Alphaproteobacteria</taxon>
        <taxon>Rhodobacterales</taxon>
        <taxon>Roseobacteraceae</taxon>
        <taxon>Sulfitobacter</taxon>
    </lineage>
</organism>
<dbReference type="EMBL" id="FNNB01000001">
    <property type="protein sequence ID" value="SDW14884.1"/>
    <property type="molecule type" value="Genomic_DNA"/>
</dbReference>